<sequence>MRTPTISLRVTDRSGNIIAEIDDLPVPVDITPDGHIIVKPLSPVIGRALSAFAATWTDCCEASL</sequence>
<proteinExistence type="predicted"/>
<reference evidence="1 2" key="1">
    <citation type="submission" date="2020-02" db="EMBL/GenBank/DDBJ databases">
        <title>Characterization of phylogenetic diversity of novel bifidobacterial species isolated in Czech ZOOs.</title>
        <authorList>
            <person name="Lugli G.A."/>
            <person name="Vera N.B."/>
            <person name="Ventura M."/>
        </authorList>
    </citation>
    <scope>NUCLEOTIDE SEQUENCE [LARGE SCALE GENOMIC DNA]</scope>
    <source>
        <strain evidence="1 2">DSM 109959</strain>
    </source>
</reference>
<dbReference type="AlphaFoldDB" id="A0A7Y0EZN4"/>
<keyword evidence="2" id="KW-1185">Reference proteome</keyword>
<name>A0A7Y0EZN4_9BIFI</name>
<evidence type="ECO:0000313" key="2">
    <source>
        <dbReference type="Proteomes" id="UP000543419"/>
    </source>
</evidence>
<comment type="caution">
    <text evidence="1">The sequence shown here is derived from an EMBL/GenBank/DDBJ whole genome shotgun (WGS) entry which is preliminary data.</text>
</comment>
<gene>
    <name evidence="1" type="ORF">G1C97_2298</name>
</gene>
<dbReference type="RefSeq" id="WP_169241886.1">
    <property type="nucleotide sequence ID" value="NZ_JAAIIG010000020.1"/>
</dbReference>
<dbReference type="Proteomes" id="UP000543419">
    <property type="component" value="Unassembled WGS sequence"/>
</dbReference>
<dbReference type="EMBL" id="JAAIIG010000020">
    <property type="protein sequence ID" value="NMM99340.1"/>
    <property type="molecule type" value="Genomic_DNA"/>
</dbReference>
<evidence type="ECO:0000313" key="1">
    <source>
        <dbReference type="EMBL" id="NMM99340.1"/>
    </source>
</evidence>
<accession>A0A7Y0EZN4</accession>
<protein>
    <submittedName>
        <fullName evidence="1">Tensin-4</fullName>
    </submittedName>
</protein>
<organism evidence="1 2">
    <name type="scientific">Bifidobacterium olomucense</name>
    <dbReference type="NCBI Taxonomy" id="2675324"/>
    <lineage>
        <taxon>Bacteria</taxon>
        <taxon>Bacillati</taxon>
        <taxon>Actinomycetota</taxon>
        <taxon>Actinomycetes</taxon>
        <taxon>Bifidobacteriales</taxon>
        <taxon>Bifidobacteriaceae</taxon>
        <taxon>Bifidobacterium</taxon>
    </lineage>
</organism>